<feature type="non-terminal residue" evidence="1">
    <location>
        <position position="1"/>
    </location>
</feature>
<protein>
    <submittedName>
        <fullName evidence="1">Uncharacterized protein</fullName>
    </submittedName>
</protein>
<proteinExistence type="predicted"/>
<comment type="caution">
    <text evidence="1">The sequence shown here is derived from an EMBL/GenBank/DDBJ whole genome shotgun (WGS) entry which is preliminary data.</text>
</comment>
<organism evidence="1">
    <name type="scientific">marine sediment metagenome</name>
    <dbReference type="NCBI Taxonomy" id="412755"/>
    <lineage>
        <taxon>unclassified sequences</taxon>
        <taxon>metagenomes</taxon>
        <taxon>ecological metagenomes</taxon>
    </lineage>
</organism>
<sequence>RHSVEQSLGFWGANDRLPERDILAMNTLCGHGLVSFNLIHKMIDYVKMRRLTPAEAAKIMGKCCECAVFNTVRAEHLLEKMLET</sequence>
<name>X0T868_9ZZZZ</name>
<accession>X0T868</accession>
<dbReference type="AlphaFoldDB" id="X0T868"/>
<gene>
    <name evidence="1" type="ORF">S01H1_10517</name>
</gene>
<dbReference type="EMBL" id="BARS01005366">
    <property type="protein sequence ID" value="GAF72280.1"/>
    <property type="molecule type" value="Genomic_DNA"/>
</dbReference>
<reference evidence="1" key="1">
    <citation type="journal article" date="2014" name="Front. Microbiol.">
        <title>High frequency of phylogenetically diverse reductive dehalogenase-homologous genes in deep subseafloor sedimentary metagenomes.</title>
        <authorList>
            <person name="Kawai M."/>
            <person name="Futagami T."/>
            <person name="Toyoda A."/>
            <person name="Takaki Y."/>
            <person name="Nishi S."/>
            <person name="Hori S."/>
            <person name="Arai W."/>
            <person name="Tsubouchi T."/>
            <person name="Morono Y."/>
            <person name="Uchiyama I."/>
            <person name="Ito T."/>
            <person name="Fujiyama A."/>
            <person name="Inagaki F."/>
            <person name="Takami H."/>
        </authorList>
    </citation>
    <scope>NUCLEOTIDE SEQUENCE</scope>
    <source>
        <strain evidence="1">Expedition CK06-06</strain>
    </source>
</reference>
<evidence type="ECO:0000313" key="1">
    <source>
        <dbReference type="EMBL" id="GAF72280.1"/>
    </source>
</evidence>